<evidence type="ECO:0000313" key="3">
    <source>
        <dbReference type="EMBL" id="QNP48658.1"/>
    </source>
</evidence>
<keyword evidence="1" id="KW-1133">Transmembrane helix</keyword>
<dbReference type="Gene3D" id="3.90.320.10">
    <property type="match status" value="1"/>
</dbReference>
<evidence type="ECO:0000313" key="4">
    <source>
        <dbReference type="Proteomes" id="UP000516028"/>
    </source>
</evidence>
<name>A0A7H0GK42_9BURK</name>
<keyword evidence="4" id="KW-1185">Reference proteome</keyword>
<reference evidence="3 4" key="1">
    <citation type="submission" date="2020-08" db="EMBL/GenBank/DDBJ databases">
        <title>Genome sequence of Diaphorobacter aerolatus KACC 16536T.</title>
        <authorList>
            <person name="Hyun D.-W."/>
            <person name="Bae J.-W."/>
        </authorList>
    </citation>
    <scope>NUCLEOTIDE SEQUENCE [LARGE SCALE GENOMIC DNA]</scope>
    <source>
        <strain evidence="3 4">KACC 16536</strain>
    </source>
</reference>
<organism evidence="3 4">
    <name type="scientific">Diaphorobacter aerolatus</name>
    <dbReference type="NCBI Taxonomy" id="1288495"/>
    <lineage>
        <taxon>Bacteria</taxon>
        <taxon>Pseudomonadati</taxon>
        <taxon>Pseudomonadota</taxon>
        <taxon>Betaproteobacteria</taxon>
        <taxon>Burkholderiales</taxon>
        <taxon>Comamonadaceae</taxon>
        <taxon>Diaphorobacter</taxon>
    </lineage>
</organism>
<keyword evidence="1" id="KW-0472">Membrane</keyword>
<feature type="domain" description="PD-(D/E)XK endonuclease-like" evidence="2">
    <location>
        <begin position="16"/>
        <end position="175"/>
    </location>
</feature>
<accession>A0A7H0GK42</accession>
<dbReference type="AlphaFoldDB" id="A0A7H0GK42"/>
<dbReference type="Pfam" id="PF12705">
    <property type="entry name" value="PDDEXK_1"/>
    <property type="match status" value="1"/>
</dbReference>
<evidence type="ECO:0000256" key="1">
    <source>
        <dbReference type="SAM" id="Phobius"/>
    </source>
</evidence>
<dbReference type="Proteomes" id="UP000516028">
    <property type="component" value="Chromosome"/>
</dbReference>
<dbReference type="InterPro" id="IPR038726">
    <property type="entry name" value="PDDEXK_AddAB-type"/>
</dbReference>
<keyword evidence="1" id="KW-0812">Transmembrane</keyword>
<proteinExistence type="predicted"/>
<dbReference type="KEGG" id="daer:H9K75_22910"/>
<dbReference type="RefSeq" id="WP_187724253.1">
    <property type="nucleotide sequence ID" value="NZ_CP060783.1"/>
</dbReference>
<gene>
    <name evidence="3" type="ORF">H9K75_22910</name>
</gene>
<feature type="transmembrane region" description="Helical" evidence="1">
    <location>
        <begin position="6"/>
        <end position="22"/>
    </location>
</feature>
<protein>
    <submittedName>
        <fullName evidence="3">PD-(D/E)XK nuclease family protein</fullName>
    </submittedName>
</protein>
<evidence type="ECO:0000259" key="2">
    <source>
        <dbReference type="Pfam" id="PF12705"/>
    </source>
</evidence>
<dbReference type="InterPro" id="IPR011604">
    <property type="entry name" value="PDDEXK-like_dom_sf"/>
</dbReference>
<dbReference type="EMBL" id="CP060783">
    <property type="protein sequence ID" value="QNP48658.1"/>
    <property type="molecule type" value="Genomic_DNA"/>
</dbReference>
<sequence length="178" mass="20257">MTSSAVYVPASLVLVLWLVRRWRRRHGYGERASRPRELANAELIYMEKLFRIEEPIRLVAKVDRVYRLSRGSLVLVELKTRSSNRAYPSDIIQLSAQKAAVEHQTGEAVEPVGFVTVLDPTSGRRRQSHQVQLLDEGQLIEVAQRRRAILERRTDPAYAHSVRACAGCAFHGRCDRPA</sequence>